<dbReference type="STRING" id="74873.A0A084WIW3"/>
<proteinExistence type="inferred from homology"/>
<accession>A0A084WIW3</accession>
<feature type="domain" description="Glycosyl hydrolase family 13 catalytic" evidence="9">
    <location>
        <begin position="51"/>
        <end position="452"/>
    </location>
</feature>
<dbReference type="OMA" id="WALGSYD"/>
<dbReference type="InterPro" id="IPR017853">
    <property type="entry name" value="GH"/>
</dbReference>
<dbReference type="SUPFAM" id="SSF51445">
    <property type="entry name" value="(Trans)glycosidases"/>
    <property type="match status" value="1"/>
</dbReference>
<organism evidence="10">
    <name type="scientific">Anopheles sinensis</name>
    <name type="common">Mosquito</name>
    <dbReference type="NCBI Taxonomy" id="74873"/>
    <lineage>
        <taxon>Eukaryota</taxon>
        <taxon>Metazoa</taxon>
        <taxon>Ecdysozoa</taxon>
        <taxon>Arthropoda</taxon>
        <taxon>Hexapoda</taxon>
        <taxon>Insecta</taxon>
        <taxon>Pterygota</taxon>
        <taxon>Neoptera</taxon>
        <taxon>Endopterygota</taxon>
        <taxon>Diptera</taxon>
        <taxon>Nematocera</taxon>
        <taxon>Culicoidea</taxon>
        <taxon>Culicidae</taxon>
        <taxon>Anophelinae</taxon>
        <taxon>Anopheles</taxon>
    </lineage>
</organism>
<dbReference type="VEuPathDB" id="VectorBase:ASIC018219"/>
<evidence type="ECO:0000256" key="3">
    <source>
        <dbReference type="ARBA" id="ARBA00012741"/>
    </source>
</evidence>
<evidence type="ECO:0000256" key="4">
    <source>
        <dbReference type="ARBA" id="ARBA00022729"/>
    </source>
</evidence>
<dbReference type="EnsemblMetazoa" id="ASIC018219-RA">
    <property type="protein sequence ID" value="ASIC018219-PA"/>
    <property type="gene ID" value="ASIC018219"/>
</dbReference>
<dbReference type="Pfam" id="PF00128">
    <property type="entry name" value="Alpha-amylase"/>
    <property type="match status" value="1"/>
</dbReference>
<dbReference type="EMBL" id="KE525347">
    <property type="protein sequence ID" value="KFB50157.1"/>
    <property type="molecule type" value="Genomic_DNA"/>
</dbReference>
<feature type="chain" id="PRO_5001785025" description="alpha-glucosidase" evidence="8">
    <location>
        <begin position="24"/>
        <end position="467"/>
    </location>
</feature>
<keyword evidence="5" id="KW-0378">Hydrolase</keyword>
<dbReference type="FunFam" id="3.90.400.10:FF:000001">
    <property type="entry name" value="Maltase A3, isoform A"/>
    <property type="match status" value="1"/>
</dbReference>
<dbReference type="EMBL" id="ATLV01023950">
    <property type="status" value="NOT_ANNOTATED_CDS"/>
    <property type="molecule type" value="Genomic_DNA"/>
</dbReference>
<reference evidence="10 12" key="1">
    <citation type="journal article" date="2014" name="BMC Genomics">
        <title>Genome sequence of Anopheles sinensis provides insight into genetics basis of mosquito competence for malaria parasites.</title>
        <authorList>
            <person name="Zhou D."/>
            <person name="Zhang D."/>
            <person name="Ding G."/>
            <person name="Shi L."/>
            <person name="Hou Q."/>
            <person name="Ye Y."/>
            <person name="Xu Y."/>
            <person name="Zhou H."/>
            <person name="Xiong C."/>
            <person name="Li S."/>
            <person name="Yu J."/>
            <person name="Hong S."/>
            <person name="Yu X."/>
            <person name="Zou P."/>
            <person name="Chen C."/>
            <person name="Chang X."/>
            <person name="Wang W."/>
            <person name="Lv Y."/>
            <person name="Sun Y."/>
            <person name="Ma L."/>
            <person name="Shen B."/>
            <person name="Zhu C."/>
        </authorList>
    </citation>
    <scope>NUCLEOTIDE SEQUENCE [LARGE SCALE GENOMIC DNA]</scope>
</reference>
<evidence type="ECO:0000259" key="9">
    <source>
        <dbReference type="SMART" id="SM00642"/>
    </source>
</evidence>
<comment type="similarity">
    <text evidence="2">Belongs to the glycosyl hydrolase 13 family.</text>
</comment>
<name>A0A084WIW3_ANOSI</name>
<evidence type="ECO:0000313" key="12">
    <source>
        <dbReference type="Proteomes" id="UP000030765"/>
    </source>
</evidence>
<evidence type="ECO:0000256" key="8">
    <source>
        <dbReference type="SAM" id="SignalP"/>
    </source>
</evidence>
<dbReference type="GO" id="GO:0005975">
    <property type="term" value="P:carbohydrate metabolic process"/>
    <property type="evidence" value="ECO:0007669"/>
    <property type="project" value="InterPro"/>
</dbReference>
<gene>
    <name evidence="10" type="ORF">ZHAS_00018219</name>
</gene>
<reference evidence="11" key="2">
    <citation type="submission" date="2020-05" db="UniProtKB">
        <authorList>
            <consortium name="EnsemblMetazoa"/>
        </authorList>
    </citation>
    <scope>IDENTIFICATION</scope>
</reference>
<dbReference type="Gene3D" id="3.90.400.10">
    <property type="entry name" value="Oligo-1,6-glucosidase, Domain 2"/>
    <property type="match status" value="1"/>
</dbReference>
<dbReference type="OrthoDB" id="1740265at2759"/>
<dbReference type="InterPro" id="IPR045857">
    <property type="entry name" value="O16G_dom_2"/>
</dbReference>
<dbReference type="AlphaFoldDB" id="A0A084WIW3"/>
<dbReference type="VEuPathDB" id="VectorBase:ASIS015385"/>
<comment type="catalytic activity">
    <reaction evidence="1">
        <text>Hydrolysis of terminal, non-reducing (1-&gt;4)-linked alpha-D-glucose residues with release of alpha-D-glucose.</text>
        <dbReference type="EC" id="3.2.1.20"/>
    </reaction>
</comment>
<dbReference type="Gene3D" id="3.20.20.80">
    <property type="entry name" value="Glycosidases"/>
    <property type="match status" value="1"/>
</dbReference>
<dbReference type="GO" id="GO:0004558">
    <property type="term" value="F:alpha-1,4-glucosidase activity"/>
    <property type="evidence" value="ECO:0007669"/>
    <property type="project" value="UniProtKB-EC"/>
</dbReference>
<dbReference type="PANTHER" id="PTHR10357:SF234">
    <property type="entry name" value="MALTASE A2-RELATED"/>
    <property type="match status" value="1"/>
</dbReference>
<keyword evidence="6" id="KW-0325">Glycoprotein</keyword>
<dbReference type="InterPro" id="IPR006047">
    <property type="entry name" value="GH13_cat_dom"/>
</dbReference>
<evidence type="ECO:0000256" key="6">
    <source>
        <dbReference type="ARBA" id="ARBA00023180"/>
    </source>
</evidence>
<dbReference type="EC" id="3.2.1.20" evidence="3"/>
<evidence type="ECO:0000313" key="10">
    <source>
        <dbReference type="EMBL" id="KFB50157.1"/>
    </source>
</evidence>
<evidence type="ECO:0000256" key="2">
    <source>
        <dbReference type="ARBA" id="ARBA00008061"/>
    </source>
</evidence>
<keyword evidence="12" id="KW-1185">Reference proteome</keyword>
<keyword evidence="7" id="KW-0326">Glycosidase</keyword>
<dbReference type="PANTHER" id="PTHR10357">
    <property type="entry name" value="ALPHA-AMYLASE FAMILY MEMBER"/>
    <property type="match status" value="1"/>
</dbReference>
<evidence type="ECO:0000256" key="7">
    <source>
        <dbReference type="ARBA" id="ARBA00023295"/>
    </source>
</evidence>
<evidence type="ECO:0000313" key="11">
    <source>
        <dbReference type="EnsemblMetazoa" id="ASIC018219-PA"/>
    </source>
</evidence>
<evidence type="ECO:0000256" key="1">
    <source>
        <dbReference type="ARBA" id="ARBA00001657"/>
    </source>
</evidence>
<keyword evidence="4 8" id="KW-0732">Signal</keyword>
<protein>
    <recommendedName>
        <fullName evidence="3">alpha-glucosidase</fullName>
        <ecNumber evidence="3">3.2.1.20</ecNumber>
    </recommendedName>
</protein>
<sequence>MLNIPTRWCNLTVILLIAAQSSAFSLEKPNYNVDKSDPIQNCWWKSGVFYQIYPRSFMDSNGDGIGDLRGIIERLDYLHDNGIDGFWLSPIFKSPMADFGYDISDYFAIQPEYGTMDDFDALVAAANDRGLAVILDFVPNHTSDEHEWFKKSEMREPGYENFYVWHPGRPHPQDKSARPLPPSNWVSFFRGSAWQWSELRKEYYLHQFSIKQPDLNYRNPAVVEKMKEVMRFWLARGVAGYRIDAVPTLFEVAQDVNGQYPDEPLSGNTNDPEDPGYLVHIFTQDRNETLDMVYQWRAVTDQFQQEHGGRERIIMAETYSPIEIAMRYYGNDTVPGAQIPFNFHLITDLKQNMSAIELQSTIEYWLEHMPKLNSVVPNWVLGNHDQHRVASRFGNDMIDIMNMILLSLPGVSVTYNWIQQPAMLVQKNTSTQHGTLNEPPSSGILQRMLDFPPEIIHGFLSHQTLPK</sequence>
<feature type="signal peptide" evidence="8">
    <location>
        <begin position="1"/>
        <end position="23"/>
    </location>
</feature>
<dbReference type="Proteomes" id="UP000030765">
    <property type="component" value="Unassembled WGS sequence"/>
</dbReference>
<evidence type="ECO:0000256" key="5">
    <source>
        <dbReference type="ARBA" id="ARBA00022801"/>
    </source>
</evidence>
<dbReference type="SMART" id="SM00642">
    <property type="entry name" value="Aamy"/>
    <property type="match status" value="1"/>
</dbReference>